<comment type="caution">
    <text evidence="1">The sequence shown here is derived from an EMBL/GenBank/DDBJ whole genome shotgun (WGS) entry which is preliminary data.</text>
</comment>
<organism evidence="1 2">
    <name type="scientific">Adiantum capillus-veneris</name>
    <name type="common">Maidenhair fern</name>
    <dbReference type="NCBI Taxonomy" id="13818"/>
    <lineage>
        <taxon>Eukaryota</taxon>
        <taxon>Viridiplantae</taxon>
        <taxon>Streptophyta</taxon>
        <taxon>Embryophyta</taxon>
        <taxon>Tracheophyta</taxon>
        <taxon>Polypodiopsida</taxon>
        <taxon>Polypodiidae</taxon>
        <taxon>Polypodiales</taxon>
        <taxon>Pteridineae</taxon>
        <taxon>Pteridaceae</taxon>
        <taxon>Vittarioideae</taxon>
        <taxon>Adiantum</taxon>
    </lineage>
</organism>
<accession>A0A9D4UNL4</accession>
<keyword evidence="2" id="KW-1185">Reference proteome</keyword>
<proteinExistence type="predicted"/>
<dbReference type="AlphaFoldDB" id="A0A9D4UNL4"/>
<name>A0A9D4UNL4_ADICA</name>
<reference evidence="1" key="1">
    <citation type="submission" date="2021-01" db="EMBL/GenBank/DDBJ databases">
        <title>Adiantum capillus-veneris genome.</title>
        <authorList>
            <person name="Fang Y."/>
            <person name="Liao Q."/>
        </authorList>
    </citation>
    <scope>NUCLEOTIDE SEQUENCE</scope>
    <source>
        <strain evidence="1">H3</strain>
        <tissue evidence="1">Leaf</tissue>
    </source>
</reference>
<gene>
    <name evidence="1" type="ORF">GOP47_0014906</name>
</gene>
<sequence length="108" mass="12117">MVYKCYEEEMGEEELVSKLDAMFPGYADAYFGEEEMLETGSGASHALLDGELLACELYLNGEYCTSEVSEEEYQADRVDVYSPHDEAKQVLAGLNGLMLVPENGNWRE</sequence>
<protein>
    <submittedName>
        <fullName evidence="1">Uncharacterized protein</fullName>
    </submittedName>
</protein>
<evidence type="ECO:0000313" key="1">
    <source>
        <dbReference type="EMBL" id="KAI5070563.1"/>
    </source>
</evidence>
<dbReference type="EMBL" id="JABFUD020000014">
    <property type="protein sequence ID" value="KAI5070563.1"/>
    <property type="molecule type" value="Genomic_DNA"/>
</dbReference>
<dbReference type="Proteomes" id="UP000886520">
    <property type="component" value="Chromosome 14"/>
</dbReference>
<evidence type="ECO:0000313" key="2">
    <source>
        <dbReference type="Proteomes" id="UP000886520"/>
    </source>
</evidence>